<proteinExistence type="predicted"/>
<organism evidence="2 3">
    <name type="scientific">Wenjunlia tyrosinilytica</name>
    <dbReference type="NCBI Taxonomy" id="1544741"/>
    <lineage>
        <taxon>Bacteria</taxon>
        <taxon>Bacillati</taxon>
        <taxon>Actinomycetota</taxon>
        <taxon>Actinomycetes</taxon>
        <taxon>Kitasatosporales</taxon>
        <taxon>Streptomycetaceae</taxon>
        <taxon>Wenjunlia</taxon>
    </lineage>
</organism>
<dbReference type="AlphaFoldDB" id="A0A917ZEF8"/>
<dbReference type="EMBL" id="BMMS01000001">
    <property type="protein sequence ID" value="GGO80992.1"/>
    <property type="molecule type" value="Genomic_DNA"/>
</dbReference>
<accession>A0A917ZEF8</accession>
<reference evidence="2" key="2">
    <citation type="submission" date="2020-09" db="EMBL/GenBank/DDBJ databases">
        <authorList>
            <person name="Sun Q."/>
            <person name="Zhou Y."/>
        </authorList>
    </citation>
    <scope>NUCLEOTIDE SEQUENCE</scope>
    <source>
        <strain evidence="2">CGMCC 4.7201</strain>
    </source>
</reference>
<gene>
    <name evidence="2" type="ORF">GCM10012280_04210</name>
</gene>
<evidence type="ECO:0000256" key="1">
    <source>
        <dbReference type="SAM" id="MobiDB-lite"/>
    </source>
</evidence>
<evidence type="ECO:0000313" key="3">
    <source>
        <dbReference type="Proteomes" id="UP000641932"/>
    </source>
</evidence>
<keyword evidence="3" id="KW-1185">Reference proteome</keyword>
<dbReference type="Proteomes" id="UP000641932">
    <property type="component" value="Unassembled WGS sequence"/>
</dbReference>
<reference evidence="2" key="1">
    <citation type="journal article" date="2014" name="Int. J. Syst. Evol. Microbiol.">
        <title>Complete genome sequence of Corynebacterium casei LMG S-19264T (=DSM 44701T), isolated from a smear-ripened cheese.</title>
        <authorList>
            <consortium name="US DOE Joint Genome Institute (JGI-PGF)"/>
            <person name="Walter F."/>
            <person name="Albersmeier A."/>
            <person name="Kalinowski J."/>
            <person name="Ruckert C."/>
        </authorList>
    </citation>
    <scope>NUCLEOTIDE SEQUENCE</scope>
    <source>
        <strain evidence="2">CGMCC 4.7201</strain>
    </source>
</reference>
<feature type="region of interest" description="Disordered" evidence="1">
    <location>
        <begin position="50"/>
        <end position="76"/>
    </location>
</feature>
<protein>
    <submittedName>
        <fullName evidence="2">Uncharacterized protein</fullName>
    </submittedName>
</protein>
<name>A0A917ZEF8_9ACTN</name>
<comment type="caution">
    <text evidence="2">The sequence shown here is derived from an EMBL/GenBank/DDBJ whole genome shotgun (WGS) entry which is preliminary data.</text>
</comment>
<evidence type="ECO:0000313" key="2">
    <source>
        <dbReference type="EMBL" id="GGO80992.1"/>
    </source>
</evidence>
<sequence length="90" mass="9205">MRSPAASHPCQFSSTQLAALVTDVWASSKLGISDEGEGEGEAARTMVGADQDTNLPSFQGGGRGPSGRPTTLTGVRGRIRPCSEGIRGCG</sequence>